<proteinExistence type="predicted"/>
<dbReference type="Proteomes" id="UP000531561">
    <property type="component" value="Unassembled WGS sequence"/>
</dbReference>
<dbReference type="RefSeq" id="XP_037189018.1">
    <property type="nucleotide sequence ID" value="XM_037340550.1"/>
</dbReference>
<organism evidence="1 2">
    <name type="scientific">Botrytis fragariae</name>
    <dbReference type="NCBI Taxonomy" id="1964551"/>
    <lineage>
        <taxon>Eukaryota</taxon>
        <taxon>Fungi</taxon>
        <taxon>Dikarya</taxon>
        <taxon>Ascomycota</taxon>
        <taxon>Pezizomycotina</taxon>
        <taxon>Leotiomycetes</taxon>
        <taxon>Helotiales</taxon>
        <taxon>Sclerotiniaceae</taxon>
        <taxon>Botrytis</taxon>
    </lineage>
</organism>
<dbReference type="GeneID" id="59264242"/>
<reference evidence="1 2" key="1">
    <citation type="journal article" date="2020" name="Phytopathology">
        <title>A high-quality genome resource of Botrytis fragariae, a new and rapidly spreading fungal pathogen causing strawberry gray mold in the U.S.A.</title>
        <authorList>
            <person name="Wu Y."/>
            <person name="Saski C.A."/>
            <person name="Schnabel G."/>
            <person name="Xiao S."/>
            <person name="Hu M."/>
        </authorList>
    </citation>
    <scope>NUCLEOTIDE SEQUENCE [LARGE SCALE GENOMIC DNA]</scope>
    <source>
        <strain evidence="1 2">BVB16</strain>
    </source>
</reference>
<accession>A0A8H6AM24</accession>
<comment type="caution">
    <text evidence="1">The sequence shown here is derived from an EMBL/GenBank/DDBJ whole genome shotgun (WGS) entry which is preliminary data.</text>
</comment>
<dbReference type="OrthoDB" id="3545129at2759"/>
<sequence length="260" mass="29927">TAPYFIIKAQDLALKDVEPGCRTLAAVLKTVLTKKEAARVEKKARDIKGFEAVISVIKPALRSQKLARNELLVRRSIANAQKILLERHEGNSFRSYASLRERATLRKASGILEFSPRKDWKAAHAVMSLCGMLYRESLNWIDAAVLTAEELIEYRKRPERSVEAIKDVKRCARVDPEYAEQGETQRWRTEHLFDANIKNERQWKAVSQQVYRELLDDSDPGYDISGEQLGHYDGCIDCYDCEDEDEVEDYIEDEEMPDQN</sequence>
<dbReference type="AlphaFoldDB" id="A0A8H6AM24"/>
<feature type="non-terminal residue" evidence="1">
    <location>
        <position position="1"/>
    </location>
</feature>
<dbReference type="EMBL" id="JABFCT010000015">
    <property type="protein sequence ID" value="KAF5870071.1"/>
    <property type="molecule type" value="Genomic_DNA"/>
</dbReference>
<protein>
    <submittedName>
        <fullName evidence="1">Uncharacterized protein</fullName>
    </submittedName>
</protein>
<name>A0A8H6AM24_9HELO</name>
<keyword evidence="2" id="KW-1185">Reference proteome</keyword>
<evidence type="ECO:0000313" key="2">
    <source>
        <dbReference type="Proteomes" id="UP000531561"/>
    </source>
</evidence>
<evidence type="ECO:0000313" key="1">
    <source>
        <dbReference type="EMBL" id="KAF5870071.1"/>
    </source>
</evidence>
<gene>
    <name evidence="1" type="ORF">Bfra_010218</name>
</gene>